<sequence>MRRFRNFSDDSSSSEINISPLIDVVFILLIFFIVTTVFVEETGVDINKPRAASAEDLEKNSILIAVTANGQVYQGGRSIGVSGVRSVVAAMLEADANTPVIIQGDTDSNHGLVVQVIDAAKLAGAKTVNLATTNQ</sequence>
<keyword evidence="6 8" id="KW-0472">Membrane</keyword>
<dbReference type="Pfam" id="PF02472">
    <property type="entry name" value="ExbD"/>
    <property type="match status" value="1"/>
</dbReference>
<keyword evidence="4 7" id="KW-0812">Transmembrane</keyword>
<dbReference type="GO" id="GO:0022857">
    <property type="term" value="F:transmembrane transporter activity"/>
    <property type="evidence" value="ECO:0007669"/>
    <property type="project" value="InterPro"/>
</dbReference>
<proteinExistence type="inferred from homology"/>
<evidence type="ECO:0000256" key="4">
    <source>
        <dbReference type="ARBA" id="ARBA00022692"/>
    </source>
</evidence>
<gene>
    <name evidence="9" type="ORF">NT6N_33460</name>
</gene>
<dbReference type="KEGG" id="osu:NT6N_33460"/>
<dbReference type="PANTHER" id="PTHR30558">
    <property type="entry name" value="EXBD MEMBRANE COMPONENT OF PMF-DRIVEN MACROMOLECULE IMPORT SYSTEM"/>
    <property type="match status" value="1"/>
</dbReference>
<comment type="subcellular location">
    <subcellularLocation>
        <location evidence="1">Cell membrane</location>
        <topology evidence="1">Single-pass membrane protein</topology>
    </subcellularLocation>
    <subcellularLocation>
        <location evidence="7">Cell membrane</location>
        <topology evidence="7">Single-pass type II membrane protein</topology>
    </subcellularLocation>
</comment>
<evidence type="ECO:0000256" key="8">
    <source>
        <dbReference type="SAM" id="Phobius"/>
    </source>
</evidence>
<evidence type="ECO:0000256" key="3">
    <source>
        <dbReference type="ARBA" id="ARBA00022475"/>
    </source>
</evidence>
<keyword evidence="7" id="KW-0653">Protein transport</keyword>
<evidence type="ECO:0000313" key="9">
    <source>
        <dbReference type="EMBL" id="BDS08306.1"/>
    </source>
</evidence>
<organism evidence="9">
    <name type="scientific">Oceaniferula spumae</name>
    <dbReference type="NCBI Taxonomy" id="2979115"/>
    <lineage>
        <taxon>Bacteria</taxon>
        <taxon>Pseudomonadati</taxon>
        <taxon>Verrucomicrobiota</taxon>
        <taxon>Verrucomicrobiia</taxon>
        <taxon>Verrucomicrobiales</taxon>
        <taxon>Verrucomicrobiaceae</taxon>
        <taxon>Oceaniferula</taxon>
    </lineage>
</organism>
<evidence type="ECO:0000256" key="7">
    <source>
        <dbReference type="RuleBase" id="RU003879"/>
    </source>
</evidence>
<reference evidence="9" key="1">
    <citation type="submission" date="2024-07" db="EMBL/GenBank/DDBJ databases">
        <title>Complete genome sequence of Verrucomicrobiaceae bacterium NT6N.</title>
        <authorList>
            <person name="Huang C."/>
            <person name="Takami H."/>
            <person name="Hamasaki K."/>
        </authorList>
    </citation>
    <scope>NUCLEOTIDE SEQUENCE</scope>
    <source>
        <strain evidence="9">NT6N</strain>
    </source>
</reference>
<comment type="similarity">
    <text evidence="2 7">Belongs to the ExbD/TolR family.</text>
</comment>
<accession>A0AAT9FQK6</accession>
<evidence type="ECO:0000256" key="1">
    <source>
        <dbReference type="ARBA" id="ARBA00004162"/>
    </source>
</evidence>
<evidence type="ECO:0000256" key="6">
    <source>
        <dbReference type="ARBA" id="ARBA00023136"/>
    </source>
</evidence>
<keyword evidence="5 8" id="KW-1133">Transmembrane helix</keyword>
<name>A0AAT9FQK6_9BACT</name>
<evidence type="ECO:0000256" key="2">
    <source>
        <dbReference type="ARBA" id="ARBA00005811"/>
    </source>
</evidence>
<feature type="transmembrane region" description="Helical" evidence="8">
    <location>
        <begin position="21"/>
        <end position="39"/>
    </location>
</feature>
<dbReference type="InterPro" id="IPR003400">
    <property type="entry name" value="ExbD"/>
</dbReference>
<dbReference type="EMBL" id="AP026866">
    <property type="protein sequence ID" value="BDS08306.1"/>
    <property type="molecule type" value="Genomic_DNA"/>
</dbReference>
<dbReference type="GO" id="GO:0005886">
    <property type="term" value="C:plasma membrane"/>
    <property type="evidence" value="ECO:0007669"/>
    <property type="project" value="UniProtKB-SubCell"/>
</dbReference>
<dbReference type="GO" id="GO:0015031">
    <property type="term" value="P:protein transport"/>
    <property type="evidence" value="ECO:0007669"/>
    <property type="project" value="UniProtKB-KW"/>
</dbReference>
<dbReference type="PANTHER" id="PTHR30558:SF13">
    <property type="entry name" value="BIOPOLYMER TRANSPORT PROTEIN EXBD2"/>
    <property type="match status" value="1"/>
</dbReference>
<dbReference type="AlphaFoldDB" id="A0AAT9FQK6"/>
<evidence type="ECO:0000256" key="5">
    <source>
        <dbReference type="ARBA" id="ARBA00022989"/>
    </source>
</evidence>
<keyword evidence="3" id="KW-1003">Cell membrane</keyword>
<protein>
    <submittedName>
        <fullName evidence="9">Biopolymer transporter ExbD</fullName>
    </submittedName>
</protein>
<keyword evidence="7" id="KW-0813">Transport</keyword>
<dbReference type="Gene3D" id="3.30.420.270">
    <property type="match status" value="1"/>
</dbReference>